<comment type="caution">
    <text evidence="2">The sequence shown here is derived from an EMBL/GenBank/DDBJ whole genome shotgun (WGS) entry which is preliminary data.</text>
</comment>
<evidence type="ECO:0000313" key="3">
    <source>
        <dbReference type="Proteomes" id="UP000623467"/>
    </source>
</evidence>
<protein>
    <submittedName>
        <fullName evidence="2">Uncharacterized protein</fullName>
    </submittedName>
</protein>
<name>A0A8H6YI75_9AGAR</name>
<gene>
    <name evidence="2" type="ORF">MSAN_01242400</name>
</gene>
<proteinExistence type="predicted"/>
<keyword evidence="3" id="KW-1185">Reference proteome</keyword>
<dbReference type="OrthoDB" id="2839137at2759"/>
<dbReference type="Proteomes" id="UP000623467">
    <property type="component" value="Unassembled WGS sequence"/>
</dbReference>
<sequence>MIFSLLCSSTRCWLNEPRVQPRCIRHAIRRSLNSIGSNGRSVESGKSTRRTPVSTLDPARLKPSDHLDISSLLRYTIRVQSTYDHGTPAYPTLSYYKHKGVPSAFPPRTAGYFYFYRPQNLPCTAGAIRFRIASVYPAKFSRGRDLLRPDGVPWEVSLPMVAKTRPVLRDLLLRDGLVTATELRECQDMFHSHRKMGRVQTLLYRFDQPFSVSFDGSNHIQIVIGAQKYSSRIAVFQEQRSGWSCPYSGKALVRFELSPLPEHANSRRIVLRVIKITDPPKLRIPYYDGYLPRPNEGELVYRPRQGPGSKVGPWSRSLDSQVGEPLRLLLDAKELANAE</sequence>
<accession>A0A8H6YI75</accession>
<evidence type="ECO:0000256" key="1">
    <source>
        <dbReference type="SAM" id="MobiDB-lite"/>
    </source>
</evidence>
<dbReference type="EMBL" id="JACAZH010000009">
    <property type="protein sequence ID" value="KAF7359017.1"/>
    <property type="molecule type" value="Genomic_DNA"/>
</dbReference>
<evidence type="ECO:0000313" key="2">
    <source>
        <dbReference type="EMBL" id="KAF7359017.1"/>
    </source>
</evidence>
<reference evidence="2" key="1">
    <citation type="submission" date="2020-05" db="EMBL/GenBank/DDBJ databases">
        <title>Mycena genomes resolve the evolution of fungal bioluminescence.</title>
        <authorList>
            <person name="Tsai I.J."/>
        </authorList>
    </citation>
    <scope>NUCLEOTIDE SEQUENCE</scope>
    <source>
        <strain evidence="2">160909Yilan</strain>
    </source>
</reference>
<dbReference type="AlphaFoldDB" id="A0A8H6YI75"/>
<feature type="region of interest" description="Disordered" evidence="1">
    <location>
        <begin position="35"/>
        <end position="54"/>
    </location>
</feature>
<organism evidence="2 3">
    <name type="scientific">Mycena sanguinolenta</name>
    <dbReference type="NCBI Taxonomy" id="230812"/>
    <lineage>
        <taxon>Eukaryota</taxon>
        <taxon>Fungi</taxon>
        <taxon>Dikarya</taxon>
        <taxon>Basidiomycota</taxon>
        <taxon>Agaricomycotina</taxon>
        <taxon>Agaricomycetes</taxon>
        <taxon>Agaricomycetidae</taxon>
        <taxon>Agaricales</taxon>
        <taxon>Marasmiineae</taxon>
        <taxon>Mycenaceae</taxon>
        <taxon>Mycena</taxon>
    </lineage>
</organism>